<gene>
    <name evidence="1" type="ORF">AEK19_MT0659</name>
</gene>
<reference evidence="1" key="1">
    <citation type="submission" date="2017-03" db="EMBL/GenBank/DDBJ databases">
        <title>The mitochondrial genome of the carnivorous plant Utricularia reniformis (Lentibulariaceae): structure, comparative analysis and evolutionary landmarks.</title>
        <authorList>
            <person name="Silva S.R."/>
            <person name="Alvarenga D.O."/>
            <person name="Michael T.P."/>
            <person name="Miranda V.F.O."/>
            <person name="Varani A.M."/>
        </authorList>
    </citation>
    <scope>NUCLEOTIDE SEQUENCE</scope>
</reference>
<organism evidence="1">
    <name type="scientific">Utricularia reniformis</name>
    <dbReference type="NCBI Taxonomy" id="192314"/>
    <lineage>
        <taxon>Eukaryota</taxon>
        <taxon>Viridiplantae</taxon>
        <taxon>Streptophyta</taxon>
        <taxon>Embryophyta</taxon>
        <taxon>Tracheophyta</taxon>
        <taxon>Spermatophyta</taxon>
        <taxon>Magnoliopsida</taxon>
        <taxon>eudicotyledons</taxon>
        <taxon>Gunneridae</taxon>
        <taxon>Pentapetalae</taxon>
        <taxon>asterids</taxon>
        <taxon>lamiids</taxon>
        <taxon>Lamiales</taxon>
        <taxon>Lentibulariaceae</taxon>
        <taxon>Utricularia</taxon>
    </lineage>
</organism>
<name>A0A1Y0B0I6_9LAMI</name>
<protein>
    <submittedName>
        <fullName evidence="1">Uncharacterized protein</fullName>
    </submittedName>
</protein>
<evidence type="ECO:0000313" key="1">
    <source>
        <dbReference type="EMBL" id="ART30910.1"/>
    </source>
</evidence>
<keyword evidence="1" id="KW-0496">Mitochondrion</keyword>
<proteinExistence type="predicted"/>
<sequence>MFLLAVNKSKIQSQAFCLLFYSFPFRNHHPNGYRLFDLKNENKSRRTADEKLGVTA</sequence>
<dbReference type="AlphaFoldDB" id="A0A1Y0B0I6"/>
<accession>A0A1Y0B0I6</accession>
<dbReference type="EMBL" id="KY774314">
    <property type="protein sequence ID" value="ART30910.1"/>
    <property type="molecule type" value="Genomic_DNA"/>
</dbReference>
<geneLocation type="mitochondrion" evidence="1"/>